<evidence type="ECO:0000256" key="9">
    <source>
        <dbReference type="ARBA" id="ARBA00022833"/>
    </source>
</evidence>
<dbReference type="AlphaFoldDB" id="A0A1I4MBN0"/>
<evidence type="ECO:0000256" key="12">
    <source>
        <dbReference type="ARBA" id="ARBA00023172"/>
    </source>
</evidence>
<dbReference type="InterPro" id="IPR011545">
    <property type="entry name" value="DEAD/DEAH_box_helicase_dom"/>
</dbReference>
<keyword evidence="6" id="KW-0227">DNA damage</keyword>
<dbReference type="SUPFAM" id="SSF47819">
    <property type="entry name" value="HRDC-like"/>
    <property type="match status" value="1"/>
</dbReference>
<keyword evidence="14" id="KW-0413">Isomerase</keyword>
<dbReference type="InterPro" id="IPR036390">
    <property type="entry name" value="WH_DNA-bd_sf"/>
</dbReference>
<dbReference type="InterPro" id="IPR036388">
    <property type="entry name" value="WH-like_DNA-bd_sf"/>
</dbReference>
<dbReference type="SMART" id="SM00341">
    <property type="entry name" value="HRDC"/>
    <property type="match status" value="1"/>
</dbReference>
<dbReference type="Gene3D" id="1.10.150.80">
    <property type="entry name" value="HRDC domain"/>
    <property type="match status" value="1"/>
</dbReference>
<dbReference type="GO" id="GO:0030894">
    <property type="term" value="C:replisome"/>
    <property type="evidence" value="ECO:0007669"/>
    <property type="project" value="TreeGrafter"/>
</dbReference>
<evidence type="ECO:0000313" key="21">
    <source>
        <dbReference type="Proteomes" id="UP000199668"/>
    </source>
</evidence>
<dbReference type="InterPro" id="IPR001650">
    <property type="entry name" value="Helicase_C-like"/>
</dbReference>
<dbReference type="Pfam" id="PF09382">
    <property type="entry name" value="RQC"/>
    <property type="match status" value="1"/>
</dbReference>
<evidence type="ECO:0000256" key="3">
    <source>
        <dbReference type="ARBA" id="ARBA00005446"/>
    </source>
</evidence>
<dbReference type="Pfam" id="PF00570">
    <property type="entry name" value="HRDC"/>
    <property type="match status" value="1"/>
</dbReference>
<dbReference type="SMART" id="SM00487">
    <property type="entry name" value="DEXDc"/>
    <property type="match status" value="1"/>
</dbReference>
<dbReference type="GO" id="GO:0046872">
    <property type="term" value="F:metal ion binding"/>
    <property type="evidence" value="ECO:0007669"/>
    <property type="project" value="UniProtKB-KW"/>
</dbReference>
<evidence type="ECO:0000256" key="5">
    <source>
        <dbReference type="ARBA" id="ARBA00022741"/>
    </source>
</evidence>
<dbReference type="InterPro" id="IPR027417">
    <property type="entry name" value="P-loop_NTPase"/>
</dbReference>
<feature type="domain" description="Helicase ATP-binding" evidence="18">
    <location>
        <begin position="26"/>
        <end position="195"/>
    </location>
</feature>
<keyword evidence="21" id="KW-1185">Reference proteome</keyword>
<feature type="domain" description="HRDC" evidence="17">
    <location>
        <begin position="513"/>
        <end position="593"/>
    </location>
</feature>
<dbReference type="InterPro" id="IPR044876">
    <property type="entry name" value="HRDC_dom_sf"/>
</dbReference>
<gene>
    <name evidence="20" type="ORF">SAMN04488054_11115</name>
</gene>
<dbReference type="GO" id="GO:0043590">
    <property type="term" value="C:bacterial nucleoid"/>
    <property type="evidence" value="ECO:0007669"/>
    <property type="project" value="TreeGrafter"/>
</dbReference>
<dbReference type="InterPro" id="IPR010997">
    <property type="entry name" value="HRDC-like_sf"/>
</dbReference>
<evidence type="ECO:0000256" key="13">
    <source>
        <dbReference type="ARBA" id="ARBA00023204"/>
    </source>
</evidence>
<sequence length="593" mass="67346">MLDEAKEKLQHHFGYETFLNGQENILHHVMQRQSVLGIMPTGGGKSVCYQIPSLLLPGITVVISPLISLMKDQVDEAREAGIPATFINSSLSYDEMQEQMDSLRRGECRLLYVAPERLSNQEFLRQLQSIPVSLTAVDEAHCLSQWGHDFRPAYMEIPKFLSFTGSDTAVLALTATATPQVAQDISHALDIPPDQMVKTGFARENLTFSVVKGQNREAYIIDYVKKRKQHPGIIYANTRKEVEKLWEMLHKEGIAVEKYHGGMEPAERELAQERFVYDEVTVMAATTAFGMGINKSNVRFVLHARMPRNIESYYQEAGRAGRDGDPGDCTLLFSPQDAGTHQFLIDQSHLDEERKDKEYRKLRQMIHYCHTEDCLQNEMLRYFGEEPQEPCGRCLNCTDDRTLEDVTEEAQMVFSCVKRMRERFGKVMTAQVLAGSSNEKIRTLNLHTLPTYGLMKNRTQKDVAAFIDFLAAHAYLSLSDGAYPVLTLTNAAIDVLRGTDRVMRKETLTAETVSSEDPLFEEMRQLRLHLAKQHGVAPYMVFSDKTLKEFCRHLPQEESEMMEIKGVGRQKLETYGEPFLEVLQRAAAGKVKS</sequence>
<dbReference type="STRING" id="266892.SAMN04488054_11115"/>
<dbReference type="NCBIfam" id="TIGR00614">
    <property type="entry name" value="recQ_fam"/>
    <property type="match status" value="1"/>
</dbReference>
<dbReference type="FunFam" id="3.40.50.300:FF:001389">
    <property type="entry name" value="ATP-dependent DNA helicase RecQ"/>
    <property type="match status" value="1"/>
</dbReference>
<keyword evidence="9" id="KW-0862">Zinc</keyword>
<keyword evidence="5" id="KW-0547">Nucleotide-binding</keyword>
<evidence type="ECO:0000256" key="10">
    <source>
        <dbReference type="ARBA" id="ARBA00022840"/>
    </source>
</evidence>
<dbReference type="GO" id="GO:0005737">
    <property type="term" value="C:cytoplasm"/>
    <property type="evidence" value="ECO:0007669"/>
    <property type="project" value="TreeGrafter"/>
</dbReference>
<keyword evidence="10" id="KW-0067">ATP-binding</keyword>
<evidence type="ECO:0000259" key="19">
    <source>
        <dbReference type="PROSITE" id="PS51194"/>
    </source>
</evidence>
<dbReference type="SMART" id="SM00956">
    <property type="entry name" value="RQC"/>
    <property type="match status" value="1"/>
</dbReference>
<dbReference type="GO" id="GO:0016787">
    <property type="term" value="F:hydrolase activity"/>
    <property type="evidence" value="ECO:0007669"/>
    <property type="project" value="UniProtKB-KW"/>
</dbReference>
<evidence type="ECO:0000313" key="20">
    <source>
        <dbReference type="EMBL" id="SFM00661.1"/>
    </source>
</evidence>
<dbReference type="Pfam" id="PF00271">
    <property type="entry name" value="Helicase_C"/>
    <property type="match status" value="1"/>
</dbReference>
<feature type="domain" description="Helicase C-terminal" evidence="19">
    <location>
        <begin position="219"/>
        <end position="366"/>
    </location>
</feature>
<dbReference type="InterPro" id="IPR018982">
    <property type="entry name" value="RQC_domain"/>
</dbReference>
<dbReference type="GO" id="GO:0006281">
    <property type="term" value="P:DNA repair"/>
    <property type="evidence" value="ECO:0007669"/>
    <property type="project" value="UniProtKB-KW"/>
</dbReference>
<evidence type="ECO:0000256" key="16">
    <source>
        <dbReference type="NCBIfam" id="TIGR01389"/>
    </source>
</evidence>
<dbReference type="GO" id="GO:0009432">
    <property type="term" value="P:SOS response"/>
    <property type="evidence" value="ECO:0007669"/>
    <property type="project" value="UniProtKB-UniRule"/>
</dbReference>
<protein>
    <recommendedName>
        <fullName evidence="16">DNA helicase RecQ</fullName>
        <ecNumber evidence="16">5.6.2.4</ecNumber>
    </recommendedName>
</protein>
<dbReference type="RefSeq" id="WP_218151897.1">
    <property type="nucleotide sequence ID" value="NZ_FOTY01000011.1"/>
</dbReference>
<reference evidence="20 21" key="1">
    <citation type="submission" date="2016-10" db="EMBL/GenBank/DDBJ databases">
        <authorList>
            <person name="de Groot N.N."/>
        </authorList>
    </citation>
    <scope>NUCLEOTIDE SEQUENCE [LARGE SCALE GENOMIC DNA]</scope>
    <source>
        <strain evidence="20 21">CGMCC 1.6134</strain>
    </source>
</reference>
<dbReference type="InterPro" id="IPR004589">
    <property type="entry name" value="DNA_helicase_ATP-dep_RecQ"/>
</dbReference>
<name>A0A1I4MBN0_9BACI</name>
<dbReference type="GO" id="GO:0009378">
    <property type="term" value="F:four-way junction helicase activity"/>
    <property type="evidence" value="ECO:0007669"/>
    <property type="project" value="TreeGrafter"/>
</dbReference>
<evidence type="ECO:0000256" key="11">
    <source>
        <dbReference type="ARBA" id="ARBA00023125"/>
    </source>
</evidence>
<proteinExistence type="inferred from homology"/>
<dbReference type="InterPro" id="IPR014001">
    <property type="entry name" value="Helicase_ATP-bd"/>
</dbReference>
<dbReference type="GO" id="GO:0006260">
    <property type="term" value="P:DNA replication"/>
    <property type="evidence" value="ECO:0007669"/>
    <property type="project" value="InterPro"/>
</dbReference>
<comment type="cofactor">
    <cofactor evidence="2">
        <name>Zn(2+)</name>
        <dbReference type="ChEBI" id="CHEBI:29105"/>
    </cofactor>
</comment>
<dbReference type="PANTHER" id="PTHR13710:SF105">
    <property type="entry name" value="ATP-DEPENDENT DNA HELICASE Q1"/>
    <property type="match status" value="1"/>
</dbReference>
<dbReference type="PANTHER" id="PTHR13710">
    <property type="entry name" value="DNA HELICASE RECQ FAMILY MEMBER"/>
    <property type="match status" value="1"/>
</dbReference>
<dbReference type="Pfam" id="PF00270">
    <property type="entry name" value="DEAD"/>
    <property type="match status" value="1"/>
</dbReference>
<accession>A0A1I4MBN0</accession>
<dbReference type="SMART" id="SM00490">
    <property type="entry name" value="HELICc"/>
    <property type="match status" value="1"/>
</dbReference>
<dbReference type="NCBIfam" id="TIGR01389">
    <property type="entry name" value="recQ"/>
    <property type="match status" value="1"/>
</dbReference>
<evidence type="ECO:0000256" key="1">
    <source>
        <dbReference type="ARBA" id="ARBA00001946"/>
    </source>
</evidence>
<dbReference type="Pfam" id="PF16124">
    <property type="entry name" value="RecQ_Zn_bind"/>
    <property type="match status" value="1"/>
</dbReference>
<evidence type="ECO:0000256" key="4">
    <source>
        <dbReference type="ARBA" id="ARBA00022723"/>
    </source>
</evidence>
<dbReference type="Proteomes" id="UP000199668">
    <property type="component" value="Unassembled WGS sequence"/>
</dbReference>
<dbReference type="Gene3D" id="1.10.10.10">
    <property type="entry name" value="Winged helix-like DNA-binding domain superfamily/Winged helix DNA-binding domain"/>
    <property type="match status" value="1"/>
</dbReference>
<dbReference type="GO" id="GO:0006310">
    <property type="term" value="P:DNA recombination"/>
    <property type="evidence" value="ECO:0007669"/>
    <property type="project" value="UniProtKB-UniRule"/>
</dbReference>
<dbReference type="GO" id="GO:0043138">
    <property type="term" value="F:3'-5' DNA helicase activity"/>
    <property type="evidence" value="ECO:0007669"/>
    <property type="project" value="UniProtKB-EC"/>
</dbReference>
<comment type="cofactor">
    <cofactor evidence="1">
        <name>Mg(2+)</name>
        <dbReference type="ChEBI" id="CHEBI:18420"/>
    </cofactor>
</comment>
<dbReference type="InterPro" id="IPR002121">
    <property type="entry name" value="HRDC_dom"/>
</dbReference>
<comment type="catalytic activity">
    <reaction evidence="15">
        <text>Couples ATP hydrolysis with the unwinding of duplex DNA by translocating in the 3'-5' direction.</text>
        <dbReference type="EC" id="5.6.2.4"/>
    </reaction>
</comment>
<dbReference type="CDD" id="cd17920">
    <property type="entry name" value="DEXHc_RecQ"/>
    <property type="match status" value="1"/>
</dbReference>
<dbReference type="EMBL" id="FOTY01000011">
    <property type="protein sequence ID" value="SFM00661.1"/>
    <property type="molecule type" value="Genomic_DNA"/>
</dbReference>
<dbReference type="SUPFAM" id="SSF52540">
    <property type="entry name" value="P-loop containing nucleoside triphosphate hydrolases"/>
    <property type="match status" value="1"/>
</dbReference>
<evidence type="ECO:0000256" key="8">
    <source>
        <dbReference type="ARBA" id="ARBA00022806"/>
    </source>
</evidence>
<evidence type="ECO:0000256" key="15">
    <source>
        <dbReference type="ARBA" id="ARBA00034617"/>
    </source>
</evidence>
<organism evidence="20 21">
    <name type="scientific">Salibacterium qingdaonense</name>
    <dbReference type="NCBI Taxonomy" id="266892"/>
    <lineage>
        <taxon>Bacteria</taxon>
        <taxon>Bacillati</taxon>
        <taxon>Bacillota</taxon>
        <taxon>Bacilli</taxon>
        <taxon>Bacillales</taxon>
        <taxon>Bacillaceae</taxon>
    </lineage>
</organism>
<keyword evidence="8 20" id="KW-0347">Helicase</keyword>
<keyword evidence="13" id="KW-0234">DNA repair</keyword>
<evidence type="ECO:0000256" key="7">
    <source>
        <dbReference type="ARBA" id="ARBA00022801"/>
    </source>
</evidence>
<keyword evidence="4" id="KW-0479">Metal-binding</keyword>
<keyword evidence="12" id="KW-0233">DNA recombination</keyword>
<dbReference type="GO" id="GO:0005524">
    <property type="term" value="F:ATP binding"/>
    <property type="evidence" value="ECO:0007669"/>
    <property type="project" value="UniProtKB-KW"/>
</dbReference>
<keyword evidence="11" id="KW-0238">DNA-binding</keyword>
<evidence type="ECO:0000256" key="6">
    <source>
        <dbReference type="ARBA" id="ARBA00022763"/>
    </source>
</evidence>
<dbReference type="InterPro" id="IPR032284">
    <property type="entry name" value="RecQ_Zn-bd"/>
</dbReference>
<comment type="similarity">
    <text evidence="3">Belongs to the helicase family. RecQ subfamily.</text>
</comment>
<keyword evidence="7" id="KW-0378">Hydrolase</keyword>
<dbReference type="SUPFAM" id="SSF46785">
    <property type="entry name" value="Winged helix' DNA-binding domain"/>
    <property type="match status" value="1"/>
</dbReference>
<dbReference type="Gene3D" id="3.40.50.300">
    <property type="entry name" value="P-loop containing nucleotide triphosphate hydrolases"/>
    <property type="match status" value="2"/>
</dbReference>
<evidence type="ECO:0000259" key="17">
    <source>
        <dbReference type="PROSITE" id="PS50967"/>
    </source>
</evidence>
<evidence type="ECO:0000256" key="2">
    <source>
        <dbReference type="ARBA" id="ARBA00001947"/>
    </source>
</evidence>
<dbReference type="PROSITE" id="PS51192">
    <property type="entry name" value="HELICASE_ATP_BIND_1"/>
    <property type="match status" value="1"/>
</dbReference>
<evidence type="ECO:0000256" key="14">
    <source>
        <dbReference type="ARBA" id="ARBA00023235"/>
    </source>
</evidence>
<dbReference type="GO" id="GO:0003677">
    <property type="term" value="F:DNA binding"/>
    <property type="evidence" value="ECO:0007669"/>
    <property type="project" value="UniProtKB-KW"/>
</dbReference>
<dbReference type="InterPro" id="IPR006293">
    <property type="entry name" value="DNA_helicase_ATP-dep_RecQ_bac"/>
</dbReference>
<dbReference type="PROSITE" id="PS50967">
    <property type="entry name" value="HRDC"/>
    <property type="match status" value="1"/>
</dbReference>
<evidence type="ECO:0000259" key="18">
    <source>
        <dbReference type="PROSITE" id="PS51192"/>
    </source>
</evidence>
<dbReference type="EC" id="5.6.2.4" evidence="16"/>
<dbReference type="PROSITE" id="PS51194">
    <property type="entry name" value="HELICASE_CTER"/>
    <property type="match status" value="1"/>
</dbReference>